<keyword evidence="1" id="KW-1133">Transmembrane helix</keyword>
<dbReference type="RefSeq" id="WP_256547634.1">
    <property type="nucleotide sequence ID" value="NZ_CP101809.1"/>
</dbReference>
<dbReference type="Proteomes" id="UP001240643">
    <property type="component" value="Unassembled WGS sequence"/>
</dbReference>
<dbReference type="EMBL" id="JAUSWO010000001">
    <property type="protein sequence ID" value="MDQ0513672.1"/>
    <property type="molecule type" value="Genomic_DNA"/>
</dbReference>
<keyword evidence="1" id="KW-0472">Membrane</keyword>
<proteinExistence type="predicted"/>
<dbReference type="InterPro" id="IPR024529">
    <property type="entry name" value="ECF_trnsprt_substrate-spec"/>
</dbReference>
<feature type="transmembrane region" description="Helical" evidence="1">
    <location>
        <begin position="55"/>
        <end position="80"/>
    </location>
</feature>
<keyword evidence="3" id="KW-1185">Reference proteome</keyword>
<feature type="transmembrane region" description="Helical" evidence="1">
    <location>
        <begin position="163"/>
        <end position="188"/>
    </location>
</feature>
<evidence type="ECO:0000313" key="2">
    <source>
        <dbReference type="EMBL" id="MDQ0513672.1"/>
    </source>
</evidence>
<feature type="transmembrane region" description="Helical" evidence="1">
    <location>
        <begin position="209"/>
        <end position="226"/>
    </location>
</feature>
<comment type="caution">
    <text evidence="2">The sequence shown here is derived from an EMBL/GenBank/DDBJ whole genome shotgun (WGS) entry which is preliminary data.</text>
</comment>
<evidence type="ECO:0000256" key="1">
    <source>
        <dbReference type="SAM" id="Phobius"/>
    </source>
</evidence>
<feature type="transmembrane region" description="Helical" evidence="1">
    <location>
        <begin position="308"/>
        <end position="333"/>
    </location>
</feature>
<feature type="transmembrane region" description="Helical" evidence="1">
    <location>
        <begin position="265"/>
        <end position="287"/>
    </location>
</feature>
<name>A0ABU0LY86_9BACT</name>
<sequence>MNNHVDAGGPPIGPTQAILIFLGFVGLIFVLSLIKKIWYRIVLKKQYYIIPRTQIKGITNIAMVISMSVAIIFTLTVLSANSLGVLFRVYVGSRITIESILIRIGGILFGPLLGLIIGALTDLLTVILTSGIFHYGYFVAAMSYGFLAGLVKTFMIYSQNKNFNFAVICTSLIGFLIALTLVGFQFLTSNFQIESIVSFTFLSQNMMKWILVGSCVFIVFLIWVLYPLSKYKVTSRKNQPKFINLAKYGKINVNMVGHNTSERNWYMIFIASLTINLISQISVDIFLLPIFDITTSTFPYNQWLILRFLLALPMLVFNTAIVFLVASTILPIIKYDYVQDMIEDLRVVNYS</sequence>
<dbReference type="Pfam" id="PF12822">
    <property type="entry name" value="ECF_trnsprt"/>
    <property type="match status" value="1"/>
</dbReference>
<feature type="transmembrane region" description="Helical" evidence="1">
    <location>
        <begin position="100"/>
        <end position="128"/>
    </location>
</feature>
<gene>
    <name evidence="2" type="ORF">J2Z62_000110</name>
</gene>
<protein>
    <recommendedName>
        <fullName evidence="4">Aspartyl/glutamyl-tRNA amidotransferase subunit C</fullName>
    </recommendedName>
</protein>
<evidence type="ECO:0008006" key="4">
    <source>
        <dbReference type="Google" id="ProtNLM"/>
    </source>
</evidence>
<feature type="transmembrane region" description="Helical" evidence="1">
    <location>
        <begin position="135"/>
        <end position="157"/>
    </location>
</feature>
<organism evidence="2 3">
    <name type="scientific">Mycoplasmoides fastidiosum</name>
    <dbReference type="NCBI Taxonomy" id="92758"/>
    <lineage>
        <taxon>Bacteria</taxon>
        <taxon>Bacillati</taxon>
        <taxon>Mycoplasmatota</taxon>
        <taxon>Mycoplasmoidales</taxon>
        <taxon>Mycoplasmoidaceae</taxon>
        <taxon>Mycoplasmoides</taxon>
    </lineage>
</organism>
<accession>A0ABU0LY86</accession>
<feature type="transmembrane region" description="Helical" evidence="1">
    <location>
        <begin position="12"/>
        <end position="34"/>
    </location>
</feature>
<reference evidence="2" key="1">
    <citation type="submission" date="2023-07" db="EMBL/GenBank/DDBJ databases">
        <title>Genomic Encyclopedia of Type Strains, Phase IV (KMG-IV): sequencing the most valuable type-strain genomes for metagenomic binning, comparative biology and taxonomic classification.</title>
        <authorList>
            <person name="Goeker M."/>
        </authorList>
    </citation>
    <scope>NUCLEOTIDE SEQUENCE [LARGE SCALE GENOMIC DNA]</scope>
    <source>
        <strain evidence="2">DSM 21204</strain>
    </source>
</reference>
<evidence type="ECO:0000313" key="3">
    <source>
        <dbReference type="Proteomes" id="UP001240643"/>
    </source>
</evidence>
<keyword evidence="1" id="KW-0812">Transmembrane</keyword>
<dbReference type="Gene3D" id="1.10.1760.20">
    <property type="match status" value="1"/>
</dbReference>